<comment type="caution">
    <text evidence="1">The sequence shown here is derived from an EMBL/GenBank/DDBJ whole genome shotgun (WGS) entry which is preliminary data.</text>
</comment>
<gene>
    <name evidence="1" type="ORF">TNCV_2580281</name>
</gene>
<dbReference type="GO" id="GO:0003676">
    <property type="term" value="F:nucleic acid binding"/>
    <property type="evidence" value="ECO:0007669"/>
    <property type="project" value="InterPro"/>
</dbReference>
<dbReference type="AlphaFoldDB" id="A0A8X6S967"/>
<accession>A0A8X6S967</accession>
<evidence type="ECO:0000313" key="2">
    <source>
        <dbReference type="Proteomes" id="UP000887159"/>
    </source>
</evidence>
<reference evidence="1" key="1">
    <citation type="submission" date="2020-08" db="EMBL/GenBank/DDBJ databases">
        <title>Multicomponent nature underlies the extraordinary mechanical properties of spider dragline silk.</title>
        <authorList>
            <person name="Kono N."/>
            <person name="Nakamura H."/>
            <person name="Mori M."/>
            <person name="Yoshida Y."/>
            <person name="Ohtoshi R."/>
            <person name="Malay A.D."/>
            <person name="Moran D.A.P."/>
            <person name="Tomita M."/>
            <person name="Numata K."/>
            <person name="Arakawa K."/>
        </authorList>
    </citation>
    <scope>NUCLEOTIDE SEQUENCE</scope>
</reference>
<organism evidence="1 2">
    <name type="scientific">Trichonephila clavipes</name>
    <name type="common">Golden silk orbweaver</name>
    <name type="synonym">Nephila clavipes</name>
    <dbReference type="NCBI Taxonomy" id="2585209"/>
    <lineage>
        <taxon>Eukaryota</taxon>
        <taxon>Metazoa</taxon>
        <taxon>Ecdysozoa</taxon>
        <taxon>Arthropoda</taxon>
        <taxon>Chelicerata</taxon>
        <taxon>Arachnida</taxon>
        <taxon>Araneae</taxon>
        <taxon>Araneomorphae</taxon>
        <taxon>Entelegynae</taxon>
        <taxon>Araneoidea</taxon>
        <taxon>Nephilidae</taxon>
        <taxon>Trichonephila</taxon>
    </lineage>
</organism>
<evidence type="ECO:0000313" key="1">
    <source>
        <dbReference type="EMBL" id="GFY07996.1"/>
    </source>
</evidence>
<keyword evidence="2" id="KW-1185">Reference proteome</keyword>
<name>A0A8X6S967_TRICX</name>
<protein>
    <recommendedName>
        <fullName evidence="3">Tc1-like transposase DDE domain-containing protein</fullName>
    </recommendedName>
</protein>
<dbReference type="EMBL" id="BMAU01021279">
    <property type="protein sequence ID" value="GFY07996.1"/>
    <property type="molecule type" value="Genomic_DNA"/>
</dbReference>
<dbReference type="InterPro" id="IPR036397">
    <property type="entry name" value="RNaseH_sf"/>
</dbReference>
<sequence>MEWPACSPDMNPLEHVWDVLRRRVAGHQPPKLSKNWKELFWKSGKSSSGRATLAMVAEWPRYRIVVGLVTSSSPVPLKAWLTPAELWCACSRAIYLSSAGVVLTRPPVPSTTHSSSFK</sequence>
<dbReference type="Proteomes" id="UP000887159">
    <property type="component" value="Unassembled WGS sequence"/>
</dbReference>
<dbReference type="Gene3D" id="3.30.420.10">
    <property type="entry name" value="Ribonuclease H-like superfamily/Ribonuclease H"/>
    <property type="match status" value="1"/>
</dbReference>
<proteinExistence type="predicted"/>
<evidence type="ECO:0008006" key="3">
    <source>
        <dbReference type="Google" id="ProtNLM"/>
    </source>
</evidence>